<dbReference type="InterPro" id="IPR000524">
    <property type="entry name" value="Tscrpt_reg_HTH_GntR"/>
</dbReference>
<evidence type="ECO:0000313" key="6">
    <source>
        <dbReference type="Proteomes" id="UP000647587"/>
    </source>
</evidence>
<gene>
    <name evidence="5" type="ORF">GCM10008955_00500</name>
</gene>
<dbReference type="PANTHER" id="PTHR38445:SF9">
    <property type="entry name" value="HTH-TYPE TRANSCRIPTIONAL REPRESSOR YTRA"/>
    <property type="match status" value="1"/>
</dbReference>
<dbReference type="CDD" id="cd07377">
    <property type="entry name" value="WHTH_GntR"/>
    <property type="match status" value="1"/>
</dbReference>
<accession>A0ABQ2EGZ2</accession>
<sequence length="344" mass="37118">MPQDVEADTSPFTVDRTLSVPLNVQLRGQIEYGIACGELPPGARLPSVRDLVAQTGVAHVTVAHVYKDLAARGLIVTLAGRGTFVADPSSQGAVQDVAALRGPLNDALMQAAREGIEPERVVALLQAMIARGHTARDTGVQVVLVGVLDIATRAYAQELQALLRPEDRVKACTFTQLAQPGLVQEVRSADIVLTLGHRLAEARALLPGLDILPVRVTVSFETRGQLAALPPDTRLALIATFDDFLPTFLTGAHRFAPQVRDVRAAHLAEHNLPQLLAWCDAAVYASGADGIVTALNPGTFAFEYRHAVDRPDVERTLLPVIAQHRALLRERKRHENRSNELDAG</sequence>
<comment type="caution">
    <text evidence="5">The sequence shown here is derived from an EMBL/GenBank/DDBJ whole genome shotgun (WGS) entry which is preliminary data.</text>
</comment>
<dbReference type="PANTHER" id="PTHR38445">
    <property type="entry name" value="HTH-TYPE TRANSCRIPTIONAL REPRESSOR YTRA"/>
    <property type="match status" value="1"/>
</dbReference>
<dbReference type="Pfam" id="PF00392">
    <property type="entry name" value="GntR"/>
    <property type="match status" value="1"/>
</dbReference>
<evidence type="ECO:0000259" key="4">
    <source>
        <dbReference type="PROSITE" id="PS50949"/>
    </source>
</evidence>
<proteinExistence type="predicted"/>
<evidence type="ECO:0000256" key="2">
    <source>
        <dbReference type="ARBA" id="ARBA00023125"/>
    </source>
</evidence>
<dbReference type="SUPFAM" id="SSF46785">
    <property type="entry name" value="Winged helix' DNA-binding domain"/>
    <property type="match status" value="1"/>
</dbReference>
<keyword evidence="6" id="KW-1185">Reference proteome</keyword>
<feature type="domain" description="HTH gntR-type" evidence="4">
    <location>
        <begin position="20"/>
        <end position="88"/>
    </location>
</feature>
<dbReference type="PROSITE" id="PS50949">
    <property type="entry name" value="HTH_GNTR"/>
    <property type="match status" value="1"/>
</dbReference>
<dbReference type="InterPro" id="IPR036390">
    <property type="entry name" value="WH_DNA-bd_sf"/>
</dbReference>
<dbReference type="InterPro" id="IPR036388">
    <property type="entry name" value="WH-like_DNA-bd_sf"/>
</dbReference>
<dbReference type="RefSeq" id="WP_229780555.1">
    <property type="nucleotide sequence ID" value="NZ_BMPP01000001.1"/>
</dbReference>
<evidence type="ECO:0000256" key="3">
    <source>
        <dbReference type="ARBA" id="ARBA00023163"/>
    </source>
</evidence>
<dbReference type="SMART" id="SM00345">
    <property type="entry name" value="HTH_GNTR"/>
    <property type="match status" value="1"/>
</dbReference>
<keyword evidence="2" id="KW-0238">DNA-binding</keyword>
<evidence type="ECO:0000313" key="5">
    <source>
        <dbReference type="EMBL" id="GGK11139.1"/>
    </source>
</evidence>
<evidence type="ECO:0000256" key="1">
    <source>
        <dbReference type="ARBA" id="ARBA00023015"/>
    </source>
</evidence>
<dbReference type="EMBL" id="BMPP01000001">
    <property type="protein sequence ID" value="GGK11139.1"/>
    <property type="molecule type" value="Genomic_DNA"/>
</dbReference>
<reference evidence="6" key="1">
    <citation type="journal article" date="2019" name="Int. J. Syst. Evol. Microbiol.">
        <title>The Global Catalogue of Microorganisms (GCM) 10K type strain sequencing project: providing services to taxonomists for standard genome sequencing and annotation.</title>
        <authorList>
            <consortium name="The Broad Institute Genomics Platform"/>
            <consortium name="The Broad Institute Genome Sequencing Center for Infectious Disease"/>
            <person name="Wu L."/>
            <person name="Ma J."/>
        </authorList>
    </citation>
    <scope>NUCLEOTIDE SEQUENCE [LARGE SCALE GENOMIC DNA]</scope>
    <source>
        <strain evidence="6">JCM 30331</strain>
    </source>
</reference>
<dbReference type="Gene3D" id="1.10.10.10">
    <property type="entry name" value="Winged helix-like DNA-binding domain superfamily/Winged helix DNA-binding domain"/>
    <property type="match status" value="1"/>
</dbReference>
<keyword evidence="3" id="KW-0804">Transcription</keyword>
<protein>
    <recommendedName>
        <fullName evidence="4">HTH gntR-type domain-containing protein</fullName>
    </recommendedName>
</protein>
<name>A0ABQ2EGZ2_9DEIO</name>
<organism evidence="5 6">
    <name type="scientific">Deinococcus malanensis</name>
    <dbReference type="NCBI Taxonomy" id="1706855"/>
    <lineage>
        <taxon>Bacteria</taxon>
        <taxon>Thermotogati</taxon>
        <taxon>Deinococcota</taxon>
        <taxon>Deinococci</taxon>
        <taxon>Deinococcales</taxon>
        <taxon>Deinococcaceae</taxon>
        <taxon>Deinococcus</taxon>
    </lineage>
</organism>
<dbReference type="Proteomes" id="UP000647587">
    <property type="component" value="Unassembled WGS sequence"/>
</dbReference>
<keyword evidence="1" id="KW-0805">Transcription regulation</keyword>